<dbReference type="Pfam" id="PF12094">
    <property type="entry name" value="DUF3570"/>
    <property type="match status" value="1"/>
</dbReference>
<organism evidence="2 3">
    <name type="scientific">Sulfurimonas aquatica</name>
    <dbReference type="NCBI Taxonomy" id="2672570"/>
    <lineage>
        <taxon>Bacteria</taxon>
        <taxon>Pseudomonadati</taxon>
        <taxon>Campylobacterota</taxon>
        <taxon>Epsilonproteobacteria</taxon>
        <taxon>Campylobacterales</taxon>
        <taxon>Sulfurimonadaceae</taxon>
        <taxon>Sulfurimonas</taxon>
    </lineage>
</organism>
<evidence type="ECO:0000256" key="1">
    <source>
        <dbReference type="SAM" id="SignalP"/>
    </source>
</evidence>
<keyword evidence="1" id="KW-0732">Signal</keyword>
<proteinExistence type="predicted"/>
<gene>
    <name evidence="2" type="ORF">GJV85_02250</name>
</gene>
<protein>
    <submittedName>
        <fullName evidence="2">DUF3570 domain-containing protein</fullName>
    </submittedName>
</protein>
<dbReference type="AlphaFoldDB" id="A0A975AYL8"/>
<dbReference type="KEGG" id="saqt:GJV85_02250"/>
<dbReference type="EMBL" id="CP046072">
    <property type="protein sequence ID" value="QSZ40984.1"/>
    <property type="molecule type" value="Genomic_DNA"/>
</dbReference>
<feature type="signal peptide" evidence="1">
    <location>
        <begin position="1"/>
        <end position="24"/>
    </location>
</feature>
<reference evidence="2" key="1">
    <citation type="submission" date="2019-11" db="EMBL/GenBank/DDBJ databases">
        <authorList>
            <person name="Kojima H."/>
        </authorList>
    </citation>
    <scope>NUCLEOTIDE SEQUENCE</scope>
    <source>
        <strain evidence="2">H1576</strain>
    </source>
</reference>
<reference evidence="2" key="2">
    <citation type="submission" date="2021-04" db="EMBL/GenBank/DDBJ databases">
        <title>Isolation and characterization of a novel species of the genus Sulfurimonas.</title>
        <authorList>
            <person name="Fukui M."/>
        </authorList>
    </citation>
    <scope>NUCLEOTIDE SEQUENCE</scope>
    <source>
        <strain evidence="2">H1576</strain>
    </source>
</reference>
<dbReference type="InterPro" id="IPR021953">
    <property type="entry name" value="DUF3570"/>
</dbReference>
<evidence type="ECO:0000313" key="2">
    <source>
        <dbReference type="EMBL" id="QSZ40984.1"/>
    </source>
</evidence>
<evidence type="ECO:0000313" key="3">
    <source>
        <dbReference type="Proteomes" id="UP000671852"/>
    </source>
</evidence>
<feature type="chain" id="PRO_5037306817" evidence="1">
    <location>
        <begin position="25"/>
        <end position="374"/>
    </location>
</feature>
<name>A0A975AYL8_9BACT</name>
<sequence length="374" mass="42749">MRMQIKQLLSFVLSLIFLNLNAMASDLKDKMSFGVSTYSDNADVEVYSPTFALYKKLASQWMLGVKMRIDAITAASIKNGSSAGRVDAVTSASSKEDKTFDDVRFAPTAMLTYDDSDNTLTFGTYFSSEVDYTGQALFVNYVRQLNEQNTALGIGFAQSFDKWKPVYDRELPRDNRNEMKLDLSINQLISPTFSMQAVYSFMNSEGFLSSPYHYVLQDDLSKFENYPATRAGHAFALKGVYLLNATNSMNFSYRYYMDDWDITSHTLNAEYLHDFSKVFTSGLRLRYYSQSESFFIKPIGSYTLTDRYYATDYRMSAFDSYTIGIPFIYKLGGGDKLTASVDYYKTSSNEYLQTWYGIDSLESVFATLTYEFDY</sequence>
<keyword evidence="3" id="KW-1185">Reference proteome</keyword>
<dbReference type="SUPFAM" id="SSF56935">
    <property type="entry name" value="Porins"/>
    <property type="match status" value="1"/>
</dbReference>
<accession>A0A975AYL8</accession>
<dbReference type="Proteomes" id="UP000671852">
    <property type="component" value="Chromosome"/>
</dbReference>